<feature type="transmembrane region" description="Helical" evidence="8">
    <location>
        <begin position="177"/>
        <end position="197"/>
    </location>
</feature>
<evidence type="ECO:0000256" key="8">
    <source>
        <dbReference type="SAM" id="Phobius"/>
    </source>
</evidence>
<keyword evidence="11" id="KW-1185">Reference proteome</keyword>
<keyword evidence="3" id="KW-0677">Repeat</keyword>
<evidence type="ECO:0000256" key="3">
    <source>
        <dbReference type="ARBA" id="ARBA00022737"/>
    </source>
</evidence>
<feature type="transmembrane region" description="Helical" evidence="8">
    <location>
        <begin position="79"/>
        <end position="102"/>
    </location>
</feature>
<evidence type="ECO:0000256" key="6">
    <source>
        <dbReference type="ARBA" id="ARBA00034721"/>
    </source>
</evidence>
<feature type="transmembrane region" description="Helical" evidence="8">
    <location>
        <begin position="217"/>
        <end position="237"/>
    </location>
</feature>
<evidence type="ECO:0000313" key="11">
    <source>
        <dbReference type="Proteomes" id="UP001059041"/>
    </source>
</evidence>
<feature type="transmembrane region" description="Helical" evidence="8">
    <location>
        <begin position="37"/>
        <end position="58"/>
    </location>
</feature>
<feature type="transmembrane region" description="Helical" evidence="8">
    <location>
        <begin position="12"/>
        <end position="31"/>
    </location>
</feature>
<reference evidence="10" key="1">
    <citation type="submission" date="2021-02" db="EMBL/GenBank/DDBJ databases">
        <title>Comparative genomics reveals that relaxation of natural selection precedes convergent phenotypic evolution of cavefish.</title>
        <authorList>
            <person name="Peng Z."/>
        </authorList>
    </citation>
    <scope>NUCLEOTIDE SEQUENCE</scope>
    <source>
        <tissue evidence="10">Muscle</tissue>
    </source>
</reference>
<evidence type="ECO:0000256" key="5">
    <source>
        <dbReference type="ARBA" id="ARBA00023136"/>
    </source>
</evidence>
<evidence type="ECO:0000259" key="9">
    <source>
        <dbReference type="PROSITE" id="PS51225"/>
    </source>
</evidence>
<keyword evidence="5 7" id="KW-0472">Membrane</keyword>
<comment type="similarity">
    <text evidence="6">Belongs to the MAL family.</text>
</comment>
<dbReference type="InterPro" id="IPR047123">
    <property type="entry name" value="MYADM-like"/>
</dbReference>
<dbReference type="PANTHER" id="PTHR17068:SF12">
    <property type="entry name" value="MYELOID-ASSOCIATED DIFFERENTIATION MARKER-LIKE PROTEIN 2"/>
    <property type="match status" value="1"/>
</dbReference>
<dbReference type="InterPro" id="IPR008253">
    <property type="entry name" value="Marvel"/>
</dbReference>
<evidence type="ECO:0000256" key="7">
    <source>
        <dbReference type="PROSITE-ProRule" id="PRU00581"/>
    </source>
</evidence>
<dbReference type="OrthoDB" id="8863193at2759"/>
<dbReference type="Proteomes" id="UP001059041">
    <property type="component" value="Linkage Group LG23"/>
</dbReference>
<gene>
    <name evidence="10" type="ORF">IRJ41_001420</name>
</gene>
<keyword evidence="4 8" id="KW-1133">Transmembrane helix</keyword>
<evidence type="ECO:0000256" key="2">
    <source>
        <dbReference type="ARBA" id="ARBA00022692"/>
    </source>
</evidence>
<protein>
    <submittedName>
        <fullName evidence="10">Myeloid-associated differentiation marker-like protein 2</fullName>
    </submittedName>
</protein>
<evidence type="ECO:0000256" key="4">
    <source>
        <dbReference type="ARBA" id="ARBA00022989"/>
    </source>
</evidence>
<organism evidence="10 11">
    <name type="scientific">Triplophysa rosa</name>
    <name type="common">Cave loach</name>
    <dbReference type="NCBI Taxonomy" id="992332"/>
    <lineage>
        <taxon>Eukaryota</taxon>
        <taxon>Metazoa</taxon>
        <taxon>Chordata</taxon>
        <taxon>Craniata</taxon>
        <taxon>Vertebrata</taxon>
        <taxon>Euteleostomi</taxon>
        <taxon>Actinopterygii</taxon>
        <taxon>Neopterygii</taxon>
        <taxon>Teleostei</taxon>
        <taxon>Ostariophysi</taxon>
        <taxon>Cypriniformes</taxon>
        <taxon>Nemacheilidae</taxon>
        <taxon>Triplophysa</taxon>
    </lineage>
</organism>
<feature type="transmembrane region" description="Helical" evidence="8">
    <location>
        <begin position="146"/>
        <end position="165"/>
    </location>
</feature>
<name>A0A9W7T9U6_TRIRA</name>
<comment type="caution">
    <text evidence="10">The sequence shown here is derived from an EMBL/GenBank/DDBJ whole genome shotgun (WGS) entry which is preliminary data.</text>
</comment>
<sequence>MGLCGLSLSQTFRILEFVFCILALLIPTFRGSTSSPYGIWCEFVWAFGAIVALVIFVIEKCLLAKVIEGCVLKHSWDDLSCGLTLLSSLMLLSASVIFCVFFVCSTCFADMCCAIASIVAFGVYVADAVKLKLKCPEGYLSNGRGILRFSQAFVACLIFAAVYNYFKGVENRYRPAGLIWCILVYVVCFLPSVVVILTHLQKCVNLLCCCDLMKMELVVDGVSVALYISAAILWPAFGYKNYQQGISDEHQMYNYRFHDMNVITVLTYVNLGLYTADLIWCLIVLCKRR</sequence>
<dbReference type="PROSITE" id="PS51225">
    <property type="entry name" value="MARVEL"/>
    <property type="match status" value="1"/>
</dbReference>
<evidence type="ECO:0000313" key="10">
    <source>
        <dbReference type="EMBL" id="KAI7792279.1"/>
    </source>
</evidence>
<dbReference type="EMBL" id="JAFHDT010000023">
    <property type="protein sequence ID" value="KAI7792279.1"/>
    <property type="molecule type" value="Genomic_DNA"/>
</dbReference>
<feature type="domain" description="MARVEL" evidence="9">
    <location>
        <begin position="139"/>
        <end position="286"/>
    </location>
</feature>
<accession>A0A9W7T9U6</accession>
<evidence type="ECO:0000256" key="1">
    <source>
        <dbReference type="ARBA" id="ARBA00004141"/>
    </source>
</evidence>
<feature type="transmembrane region" description="Helical" evidence="8">
    <location>
        <begin position="262"/>
        <end position="286"/>
    </location>
</feature>
<dbReference type="AlphaFoldDB" id="A0A9W7T9U6"/>
<dbReference type="GO" id="GO:0016020">
    <property type="term" value="C:membrane"/>
    <property type="evidence" value="ECO:0007669"/>
    <property type="project" value="UniProtKB-SubCell"/>
</dbReference>
<keyword evidence="2 7" id="KW-0812">Transmembrane</keyword>
<feature type="transmembrane region" description="Helical" evidence="8">
    <location>
        <begin position="108"/>
        <end position="126"/>
    </location>
</feature>
<dbReference type="PANTHER" id="PTHR17068">
    <property type="entry name" value="MYELOID-ASSOCIATED DIFFERENTIATION MARKER MYADM FAMILY MEMBER"/>
    <property type="match status" value="1"/>
</dbReference>
<comment type="subcellular location">
    <subcellularLocation>
        <location evidence="1">Membrane</location>
        <topology evidence="1">Multi-pass membrane protein</topology>
    </subcellularLocation>
</comment>
<proteinExistence type="inferred from homology"/>